<name>A0ABD2Z7Z7_9GENT</name>
<keyword evidence="3" id="KW-1185">Reference proteome</keyword>
<dbReference type="EMBL" id="JBJUIK010000010">
    <property type="protein sequence ID" value="KAL3515593.1"/>
    <property type="molecule type" value="Genomic_DNA"/>
</dbReference>
<feature type="compositionally biased region" description="Polar residues" evidence="1">
    <location>
        <begin position="66"/>
        <end position="83"/>
    </location>
</feature>
<feature type="compositionally biased region" description="Basic and acidic residues" evidence="1">
    <location>
        <begin position="86"/>
        <end position="114"/>
    </location>
</feature>
<proteinExistence type="predicted"/>
<dbReference type="PANTHER" id="PTHR34112:SF13">
    <property type="entry name" value="OS04G0448200 PROTEIN"/>
    <property type="match status" value="1"/>
</dbReference>
<feature type="compositionally biased region" description="Basic and acidic residues" evidence="1">
    <location>
        <begin position="140"/>
        <end position="150"/>
    </location>
</feature>
<feature type="compositionally biased region" description="Low complexity" evidence="1">
    <location>
        <begin position="453"/>
        <end position="466"/>
    </location>
</feature>
<feature type="compositionally biased region" description="Low complexity" evidence="1">
    <location>
        <begin position="15"/>
        <end position="26"/>
    </location>
</feature>
<feature type="compositionally biased region" description="Polar residues" evidence="1">
    <location>
        <begin position="151"/>
        <end position="164"/>
    </location>
</feature>
<sequence>MERSEPSLAPEWLKSSGSVTGSGTASRPLSPSDDHAVSKLAKNKSLVNHDDHELRRSSFSDRIHRNSSSNGSGHMRSYSSFGRNQRGRDWDKDLYEPRDREKSVAGDNKHRDYLDLPGNIFPGNFEKDGLRRSQSMVSAKRSEAWPKRPLTDSNTASKSKTSDGNGLLDRSNAVGTLHKASFERDFPSLGSEERRAASEVGRVPSPGLSTAIHGLPISASAMIGGDKWTSALAEVPTIVGSISTGLLSGQQALASSSASLPLSTSTGLNMAETVAQGPPRAQAAPKISSGTQRLEELAIKQSRQLIPVTPSMPKPLVLNSSDKGKSKAGQQQHPVSSPLLSPSLRGGPVKTDASKTTNTGKLVVLKQAREWNGLSTAAKDSLSPTIARAATSGLPVTSSVAGLATARGTPSNPVSPGADRKHVLTVLEKKPTSQAQSRNDFFNLVRKKSMPNSSSGPDAGSSVSASTQDEPGEVEVAPAAVIPEGRDVPSLDCLNGCQPTECKINLTSNDNVLHKEEGHLKNGKIHSTSLPPFSEEEETALLHKLGWQENADEGALTEEEISAFFRDLSKYMNSKPSLKTLQGVQPKFPLLLSSHVGAINAISSGLSSSDSKLES</sequence>
<feature type="compositionally biased region" description="Low complexity" evidence="1">
    <location>
        <begin position="334"/>
        <end position="344"/>
    </location>
</feature>
<feature type="region of interest" description="Disordered" evidence="1">
    <location>
        <begin position="1"/>
        <end position="174"/>
    </location>
</feature>
<feature type="compositionally biased region" description="Basic and acidic residues" evidence="1">
    <location>
        <begin position="47"/>
        <end position="64"/>
    </location>
</feature>
<reference evidence="2 3" key="1">
    <citation type="submission" date="2024-11" db="EMBL/GenBank/DDBJ databases">
        <title>A near-complete genome assembly of Cinchona calisaya.</title>
        <authorList>
            <person name="Lian D.C."/>
            <person name="Zhao X.W."/>
            <person name="Wei L."/>
        </authorList>
    </citation>
    <scope>NUCLEOTIDE SEQUENCE [LARGE SCALE GENOMIC DNA]</scope>
    <source>
        <tissue evidence="2">Nenye</tissue>
    </source>
</reference>
<evidence type="ECO:0000313" key="2">
    <source>
        <dbReference type="EMBL" id="KAL3515593.1"/>
    </source>
</evidence>
<protein>
    <submittedName>
        <fullName evidence="2">Uncharacterized protein</fullName>
    </submittedName>
</protein>
<feature type="region of interest" description="Disordered" evidence="1">
    <location>
        <begin position="447"/>
        <end position="473"/>
    </location>
</feature>
<organism evidence="2 3">
    <name type="scientific">Cinchona calisaya</name>
    <dbReference type="NCBI Taxonomy" id="153742"/>
    <lineage>
        <taxon>Eukaryota</taxon>
        <taxon>Viridiplantae</taxon>
        <taxon>Streptophyta</taxon>
        <taxon>Embryophyta</taxon>
        <taxon>Tracheophyta</taxon>
        <taxon>Spermatophyta</taxon>
        <taxon>Magnoliopsida</taxon>
        <taxon>eudicotyledons</taxon>
        <taxon>Gunneridae</taxon>
        <taxon>Pentapetalae</taxon>
        <taxon>asterids</taxon>
        <taxon>lamiids</taxon>
        <taxon>Gentianales</taxon>
        <taxon>Rubiaceae</taxon>
        <taxon>Cinchonoideae</taxon>
        <taxon>Cinchoneae</taxon>
        <taxon>Cinchona</taxon>
    </lineage>
</organism>
<dbReference type="PANTHER" id="PTHR34112">
    <property type="entry name" value="C-JUN-AMINO-TERMINAL KINASE-INTERACTING PROTEIN"/>
    <property type="match status" value="1"/>
</dbReference>
<comment type="caution">
    <text evidence="2">The sequence shown here is derived from an EMBL/GenBank/DDBJ whole genome shotgun (WGS) entry which is preliminary data.</text>
</comment>
<evidence type="ECO:0000256" key="1">
    <source>
        <dbReference type="SAM" id="MobiDB-lite"/>
    </source>
</evidence>
<dbReference type="Proteomes" id="UP001630127">
    <property type="component" value="Unassembled WGS sequence"/>
</dbReference>
<accession>A0ABD2Z7Z7</accession>
<evidence type="ECO:0000313" key="3">
    <source>
        <dbReference type="Proteomes" id="UP001630127"/>
    </source>
</evidence>
<dbReference type="AlphaFoldDB" id="A0ABD2Z7Z7"/>
<gene>
    <name evidence="2" type="ORF">ACH5RR_022495</name>
</gene>
<feature type="region of interest" description="Disordered" evidence="1">
    <location>
        <begin position="309"/>
        <end position="356"/>
    </location>
</feature>